<dbReference type="Gene3D" id="1.10.10.60">
    <property type="entry name" value="Homeodomain-like"/>
    <property type="match status" value="2"/>
</dbReference>
<dbReference type="CDD" id="cd17536">
    <property type="entry name" value="REC_YesN-like"/>
    <property type="match status" value="1"/>
</dbReference>
<dbReference type="Pfam" id="PF00072">
    <property type="entry name" value="Response_reg"/>
    <property type="match status" value="1"/>
</dbReference>
<reference evidence="12 15" key="1">
    <citation type="submission" date="2023-02" db="EMBL/GenBank/DDBJ databases">
        <title>Pathogen: clinical or host-associated sample.</title>
        <authorList>
            <person name="Hergert J."/>
            <person name="Casey R."/>
            <person name="Wagner J."/>
            <person name="Young E.L."/>
            <person name="Oakeson K.F."/>
        </authorList>
    </citation>
    <scope>NUCLEOTIDE SEQUENCE</scope>
    <source>
        <strain evidence="13 15">2022CK-00829</strain>
        <strain evidence="12">2022CK-00830</strain>
    </source>
</reference>
<dbReference type="InterPro" id="IPR011006">
    <property type="entry name" value="CheY-like_superfamily"/>
</dbReference>
<sequence length="501" mass="58354">MIGKLLVVDDEIWFREGLVQLISSNQLGWEVVGEASDGEEAMLSVELNKPDLIITDINMPVMDGLQFMEWLSHMHPDIKVIILTGYRDFEYAQRALRYGAVEFLLKPFSLDEAYRVLRQAYEELRLKQLNIRLMKQQRQIELFRSALFGFPCERGVREEWMQHWKGASFYILHIDSYDLPGRNYNPDDIDLLYYAITNIIQELQQRHAVEGIYLPLRKETFAFLFKHEPAVETYSEAVFEAVRHFMGLEISWLKLGILDGFDDLATQFTTSFNLQGEGVLEDSAAMDSFTMLKEEILSLLITSDLSAVEQRIMEYVERTVTSELQICKMRMYTLVSVLSSILLSDFKHIRAEVTGEDFNPAQILEFRTVQEILQWAREKGADFLSIFKQWLNSQQDDIVYQAKQYIKNQYYSDCSLQAVAAYVHVTPNYLSNLFKRETGIGLTNYVSQLRIEEAKGLLQYTRLKMTEIAERVGFDNSSYFTVVFKQLTGVSPRSYRRQYED</sequence>
<dbReference type="GO" id="GO:0043565">
    <property type="term" value="F:sequence-specific DNA binding"/>
    <property type="evidence" value="ECO:0007669"/>
    <property type="project" value="InterPro"/>
</dbReference>
<proteinExistence type="predicted"/>
<dbReference type="InterPro" id="IPR001789">
    <property type="entry name" value="Sig_transdc_resp-reg_receiver"/>
</dbReference>
<dbReference type="GO" id="GO:0005737">
    <property type="term" value="C:cytoplasm"/>
    <property type="evidence" value="ECO:0007669"/>
    <property type="project" value="UniProtKB-SubCell"/>
</dbReference>
<name>A0AAX3MUW8_9BACL</name>
<gene>
    <name evidence="12" type="ORF">PUW23_13625</name>
    <name evidence="13" type="ORF">PUW25_13330</name>
</gene>
<feature type="domain" description="Response regulatory" evidence="11">
    <location>
        <begin position="4"/>
        <end position="121"/>
    </location>
</feature>
<dbReference type="PROSITE" id="PS00041">
    <property type="entry name" value="HTH_ARAC_FAMILY_1"/>
    <property type="match status" value="1"/>
</dbReference>
<dbReference type="PROSITE" id="PS01124">
    <property type="entry name" value="HTH_ARAC_FAMILY_2"/>
    <property type="match status" value="1"/>
</dbReference>
<evidence type="ECO:0000313" key="14">
    <source>
        <dbReference type="Proteomes" id="UP001220962"/>
    </source>
</evidence>
<dbReference type="InterPro" id="IPR009057">
    <property type="entry name" value="Homeodomain-like_sf"/>
</dbReference>
<evidence type="ECO:0000256" key="1">
    <source>
        <dbReference type="ARBA" id="ARBA00004496"/>
    </source>
</evidence>
<feature type="modified residue" description="4-aspartylphosphate" evidence="8">
    <location>
        <position position="56"/>
    </location>
</feature>
<dbReference type="SUPFAM" id="SSF52172">
    <property type="entry name" value="CheY-like"/>
    <property type="match status" value="1"/>
</dbReference>
<protein>
    <submittedName>
        <fullName evidence="12">Response regulator</fullName>
    </submittedName>
</protein>
<dbReference type="RefSeq" id="WP_047911890.1">
    <property type="nucleotide sequence ID" value="NZ_CP118101.1"/>
</dbReference>
<keyword evidence="9" id="KW-0175">Coiled coil</keyword>
<evidence type="ECO:0000256" key="4">
    <source>
        <dbReference type="ARBA" id="ARBA00023012"/>
    </source>
</evidence>
<accession>A0AAX3MUW8</accession>
<keyword evidence="7" id="KW-0804">Transcription</keyword>
<keyword evidence="5" id="KW-0805">Transcription regulation</keyword>
<evidence type="ECO:0000256" key="3">
    <source>
        <dbReference type="ARBA" id="ARBA00022553"/>
    </source>
</evidence>
<dbReference type="PANTHER" id="PTHR42713:SF3">
    <property type="entry name" value="TRANSCRIPTIONAL REGULATORY PROTEIN HPTR"/>
    <property type="match status" value="1"/>
</dbReference>
<evidence type="ECO:0000313" key="13">
    <source>
        <dbReference type="EMBL" id="WDI00290.1"/>
    </source>
</evidence>
<dbReference type="SUPFAM" id="SSF46689">
    <property type="entry name" value="Homeodomain-like"/>
    <property type="match status" value="2"/>
</dbReference>
<evidence type="ECO:0000256" key="7">
    <source>
        <dbReference type="ARBA" id="ARBA00023163"/>
    </source>
</evidence>
<dbReference type="Gene3D" id="3.40.50.2300">
    <property type="match status" value="1"/>
</dbReference>
<dbReference type="PROSITE" id="PS50110">
    <property type="entry name" value="RESPONSE_REGULATORY"/>
    <property type="match status" value="1"/>
</dbReference>
<feature type="domain" description="HTH araC/xylS-type" evidence="10">
    <location>
        <begin position="400"/>
        <end position="498"/>
    </location>
</feature>
<comment type="subcellular location">
    <subcellularLocation>
        <location evidence="1">Cytoplasm</location>
    </subcellularLocation>
</comment>
<dbReference type="Proteomes" id="UP001220962">
    <property type="component" value="Chromosome"/>
</dbReference>
<dbReference type="SMART" id="SM00448">
    <property type="entry name" value="REC"/>
    <property type="match status" value="1"/>
</dbReference>
<dbReference type="Pfam" id="PF12833">
    <property type="entry name" value="HTH_18"/>
    <property type="match status" value="1"/>
</dbReference>
<dbReference type="AlphaFoldDB" id="A0AAX3MUW8"/>
<dbReference type="Proteomes" id="UP001221519">
    <property type="component" value="Chromosome"/>
</dbReference>
<dbReference type="InterPro" id="IPR051552">
    <property type="entry name" value="HptR"/>
</dbReference>
<evidence type="ECO:0000256" key="9">
    <source>
        <dbReference type="SAM" id="Coils"/>
    </source>
</evidence>
<evidence type="ECO:0000256" key="5">
    <source>
        <dbReference type="ARBA" id="ARBA00023015"/>
    </source>
</evidence>
<dbReference type="EMBL" id="CP118101">
    <property type="protein sequence ID" value="WDH80599.1"/>
    <property type="molecule type" value="Genomic_DNA"/>
</dbReference>
<dbReference type="InterPro" id="IPR018062">
    <property type="entry name" value="HTH_AraC-typ_CS"/>
</dbReference>
<keyword evidence="2" id="KW-0963">Cytoplasm</keyword>
<dbReference type="PRINTS" id="PR00032">
    <property type="entry name" value="HTHARAC"/>
</dbReference>
<evidence type="ECO:0000259" key="11">
    <source>
        <dbReference type="PROSITE" id="PS50110"/>
    </source>
</evidence>
<dbReference type="GO" id="GO:0003700">
    <property type="term" value="F:DNA-binding transcription factor activity"/>
    <property type="evidence" value="ECO:0007669"/>
    <property type="project" value="InterPro"/>
</dbReference>
<evidence type="ECO:0000256" key="6">
    <source>
        <dbReference type="ARBA" id="ARBA00023125"/>
    </source>
</evidence>
<evidence type="ECO:0000259" key="10">
    <source>
        <dbReference type="PROSITE" id="PS01124"/>
    </source>
</evidence>
<dbReference type="InterPro" id="IPR020449">
    <property type="entry name" value="Tscrpt_reg_AraC-type_HTH"/>
</dbReference>
<dbReference type="GO" id="GO:0000160">
    <property type="term" value="P:phosphorelay signal transduction system"/>
    <property type="evidence" value="ECO:0007669"/>
    <property type="project" value="UniProtKB-KW"/>
</dbReference>
<keyword evidence="6" id="KW-0238">DNA-binding</keyword>
<dbReference type="PANTHER" id="PTHR42713">
    <property type="entry name" value="HISTIDINE KINASE-RELATED"/>
    <property type="match status" value="1"/>
</dbReference>
<evidence type="ECO:0000256" key="8">
    <source>
        <dbReference type="PROSITE-ProRule" id="PRU00169"/>
    </source>
</evidence>
<keyword evidence="15" id="KW-1185">Reference proteome</keyword>
<keyword evidence="3 8" id="KW-0597">Phosphoprotein</keyword>
<keyword evidence="4" id="KW-0902">Two-component regulatory system</keyword>
<dbReference type="InterPro" id="IPR018060">
    <property type="entry name" value="HTH_AraC"/>
</dbReference>
<organism evidence="12 14">
    <name type="scientific">Paenibacillus urinalis</name>
    <dbReference type="NCBI Taxonomy" id="521520"/>
    <lineage>
        <taxon>Bacteria</taxon>
        <taxon>Bacillati</taxon>
        <taxon>Bacillota</taxon>
        <taxon>Bacilli</taxon>
        <taxon>Bacillales</taxon>
        <taxon>Paenibacillaceae</taxon>
        <taxon>Paenibacillus</taxon>
    </lineage>
</organism>
<evidence type="ECO:0000313" key="12">
    <source>
        <dbReference type="EMBL" id="WDH80599.1"/>
    </source>
</evidence>
<evidence type="ECO:0000256" key="2">
    <source>
        <dbReference type="ARBA" id="ARBA00022490"/>
    </source>
</evidence>
<dbReference type="EMBL" id="CP118108">
    <property type="protein sequence ID" value="WDI00290.1"/>
    <property type="molecule type" value="Genomic_DNA"/>
</dbReference>
<dbReference type="SMART" id="SM00342">
    <property type="entry name" value="HTH_ARAC"/>
    <property type="match status" value="1"/>
</dbReference>
<evidence type="ECO:0000313" key="15">
    <source>
        <dbReference type="Proteomes" id="UP001221519"/>
    </source>
</evidence>
<feature type="coiled-coil region" evidence="9">
    <location>
        <begin position="117"/>
        <end position="146"/>
    </location>
</feature>